<dbReference type="STRING" id="1230383.A0A1M8ABX8"/>
<keyword evidence="3 6" id="KW-1133">Transmembrane helix</keyword>
<comment type="subcellular location">
    <subcellularLocation>
        <location evidence="1">Mitochondrion membrane</location>
        <topology evidence="1">Multi-pass membrane protein</topology>
    </subcellularLocation>
</comment>
<dbReference type="Pfam" id="PF08637">
    <property type="entry name" value="NCA2"/>
    <property type="match status" value="1"/>
</dbReference>
<keyword evidence="4" id="KW-0496">Mitochondrion</keyword>
<gene>
    <name evidence="7" type="ORF">MSYG_4350</name>
</gene>
<dbReference type="Proteomes" id="UP000186303">
    <property type="component" value="Chromosome 8"/>
</dbReference>
<dbReference type="PANTHER" id="PTHR28234">
    <property type="entry name" value="NUCLEAR CONTROL OF ATPASE PROTEIN 2"/>
    <property type="match status" value="1"/>
</dbReference>
<dbReference type="InterPro" id="IPR013946">
    <property type="entry name" value="NCA2-like"/>
</dbReference>
<dbReference type="OrthoDB" id="413313at2759"/>
<keyword evidence="2 6" id="KW-0812">Transmembrane</keyword>
<evidence type="ECO:0000256" key="3">
    <source>
        <dbReference type="ARBA" id="ARBA00022989"/>
    </source>
</evidence>
<evidence type="ECO:0000256" key="4">
    <source>
        <dbReference type="ARBA" id="ARBA00023128"/>
    </source>
</evidence>
<evidence type="ECO:0000256" key="2">
    <source>
        <dbReference type="ARBA" id="ARBA00022692"/>
    </source>
</evidence>
<keyword evidence="5 6" id="KW-0472">Membrane</keyword>
<evidence type="ECO:0000256" key="6">
    <source>
        <dbReference type="SAM" id="Phobius"/>
    </source>
</evidence>
<evidence type="ECO:0000256" key="5">
    <source>
        <dbReference type="ARBA" id="ARBA00023136"/>
    </source>
</evidence>
<organism evidence="7 8">
    <name type="scientific">Malassezia sympodialis (strain ATCC 42132)</name>
    <name type="common">Atopic eczema-associated yeast</name>
    <dbReference type="NCBI Taxonomy" id="1230383"/>
    <lineage>
        <taxon>Eukaryota</taxon>
        <taxon>Fungi</taxon>
        <taxon>Dikarya</taxon>
        <taxon>Basidiomycota</taxon>
        <taxon>Ustilaginomycotina</taxon>
        <taxon>Malasseziomycetes</taxon>
        <taxon>Malasseziales</taxon>
        <taxon>Malasseziaceae</taxon>
        <taxon>Malassezia</taxon>
    </lineage>
</organism>
<name>A0A1M8ABX8_MALS4</name>
<sequence>MPTALRAALVQALHALPRATPGTWDASTMLKLRTCAALGAALARTRSRGASDADVARVVVATYVYLLDTLVAAARALHESHLYWQGIECSTTRAGVLWLQTLPHRLATTWPVARDERGALGAMASVADVQRAAHAKCVRLLRAQESMARTLGMVATAWHARERDAPLAAQAKRLCQEAQDALATGEAGDAEPDASLVEEARALLDAVAEHEASVSHMMRACGPPRTLTRVWPLVLAYPLLSWALVRGLYVHGASLRAQAASVCDAVHGLVVHWVYEPLLRLLDTLRAGRAERAQLVRVESLAANEQSLERMVASLGRDKLRLDDEALAALQARTRAGDLTSVMQLYEAAIRTPLRALLTGTLVRPVLIQVQKAKVDLETALSGIEWVLRSQELLIGAMGVAPALVLVYALVVGVRRGVAALLDRSTQRVRRTQRSQVDAWEALRRMDALCAGAAPGPAPYGRLLLDVCALGTSLEALLRTACRGERAMAQRLWLEVRADLAELECASASWAQRHAVVARMWRSWGRLLAWEARAPWHL</sequence>
<evidence type="ECO:0000313" key="8">
    <source>
        <dbReference type="Proteomes" id="UP000186303"/>
    </source>
</evidence>
<dbReference type="AlphaFoldDB" id="A0A1M8ABX8"/>
<dbReference type="EMBL" id="LT671828">
    <property type="protein sequence ID" value="SHO79995.1"/>
    <property type="molecule type" value="Genomic_DNA"/>
</dbReference>
<dbReference type="GO" id="GO:0005741">
    <property type="term" value="C:mitochondrial outer membrane"/>
    <property type="evidence" value="ECO:0007669"/>
    <property type="project" value="TreeGrafter"/>
</dbReference>
<reference evidence="8" key="1">
    <citation type="journal article" date="2017" name="Nucleic Acids Res.">
        <title>Proteogenomics produces comprehensive and highly accurate protein-coding gene annotation in a complete genome assembly of Malassezia sympodialis.</title>
        <authorList>
            <person name="Zhu Y."/>
            <person name="Engstroem P.G."/>
            <person name="Tellgren-Roth C."/>
            <person name="Baudo C.D."/>
            <person name="Kennell J.C."/>
            <person name="Sun S."/>
            <person name="Billmyre R.B."/>
            <person name="Schroeder M.S."/>
            <person name="Andersson A."/>
            <person name="Holm T."/>
            <person name="Sigurgeirsson B."/>
            <person name="Wu G."/>
            <person name="Sankaranarayanan S.R."/>
            <person name="Siddharthan R."/>
            <person name="Sanyal K."/>
            <person name="Lundeberg J."/>
            <person name="Nystedt B."/>
            <person name="Boekhout T."/>
            <person name="Dawson T.L. Jr."/>
            <person name="Heitman J."/>
            <person name="Scheynius A."/>
            <person name="Lehtioe J."/>
        </authorList>
    </citation>
    <scope>NUCLEOTIDE SEQUENCE [LARGE SCALE GENOMIC DNA]</scope>
    <source>
        <strain evidence="8">ATCC 42132</strain>
    </source>
</reference>
<evidence type="ECO:0000313" key="7">
    <source>
        <dbReference type="EMBL" id="SHO79995.1"/>
    </source>
</evidence>
<accession>A0A1M8ABX8</accession>
<dbReference type="PANTHER" id="PTHR28234:SF1">
    <property type="entry name" value="NUCLEAR CONTROL OF ATPASE PROTEIN 2"/>
    <property type="match status" value="1"/>
</dbReference>
<dbReference type="VEuPathDB" id="FungiDB:MSYG_4350"/>
<keyword evidence="8" id="KW-1185">Reference proteome</keyword>
<proteinExistence type="predicted"/>
<dbReference type="OMA" id="VARMWRS"/>
<evidence type="ECO:0000256" key="1">
    <source>
        <dbReference type="ARBA" id="ARBA00004225"/>
    </source>
</evidence>
<feature type="transmembrane region" description="Helical" evidence="6">
    <location>
        <begin position="393"/>
        <end position="414"/>
    </location>
</feature>
<protein>
    <submittedName>
        <fullName evidence="7">Similar to S.cerevisiae protein NCA2 (Protein that regulates expression of Fo-F1 ATP synthase subunits)</fullName>
    </submittedName>
</protein>